<evidence type="ECO:0000256" key="9">
    <source>
        <dbReference type="SAM" id="Phobius"/>
    </source>
</evidence>
<organism evidence="12 13">
    <name type="scientific">Sphaerosporella brunnea</name>
    <dbReference type="NCBI Taxonomy" id="1250544"/>
    <lineage>
        <taxon>Eukaryota</taxon>
        <taxon>Fungi</taxon>
        <taxon>Dikarya</taxon>
        <taxon>Ascomycota</taxon>
        <taxon>Pezizomycotina</taxon>
        <taxon>Pezizomycetes</taxon>
        <taxon>Pezizales</taxon>
        <taxon>Pyronemataceae</taxon>
        <taxon>Sphaerosporella</taxon>
    </lineage>
</organism>
<dbReference type="InterPro" id="IPR027417">
    <property type="entry name" value="P-loop_NTPase"/>
</dbReference>
<keyword evidence="2" id="KW-0813">Transport</keyword>
<feature type="transmembrane region" description="Helical" evidence="9">
    <location>
        <begin position="1051"/>
        <end position="1072"/>
    </location>
</feature>
<dbReference type="SUPFAM" id="SSF90123">
    <property type="entry name" value="ABC transporter transmembrane region"/>
    <property type="match status" value="2"/>
</dbReference>
<evidence type="ECO:0000259" key="10">
    <source>
        <dbReference type="PROSITE" id="PS50893"/>
    </source>
</evidence>
<dbReference type="SMART" id="SM00382">
    <property type="entry name" value="AAA"/>
    <property type="match status" value="2"/>
</dbReference>
<keyword evidence="13" id="KW-1185">Reference proteome</keyword>
<feature type="domain" description="ABC transporter" evidence="10">
    <location>
        <begin position="1111"/>
        <end position="1352"/>
    </location>
</feature>
<feature type="domain" description="ABC transmembrane type-1" evidence="11">
    <location>
        <begin position="792"/>
        <end position="1077"/>
    </location>
</feature>
<feature type="region of interest" description="Disordered" evidence="8">
    <location>
        <begin position="668"/>
        <end position="695"/>
    </location>
</feature>
<feature type="domain" description="ABC transporter" evidence="10">
    <location>
        <begin position="393"/>
        <end position="630"/>
    </location>
</feature>
<dbReference type="CDD" id="cd18577">
    <property type="entry name" value="ABC_6TM_Pgp_ABCB1_D1_like"/>
    <property type="match status" value="1"/>
</dbReference>
<dbReference type="Proteomes" id="UP000326924">
    <property type="component" value="Unassembled WGS sequence"/>
</dbReference>
<dbReference type="PANTHER" id="PTHR43394:SF1">
    <property type="entry name" value="ATP-BINDING CASSETTE SUB-FAMILY B MEMBER 10, MITOCHONDRIAL"/>
    <property type="match status" value="1"/>
</dbReference>
<dbReference type="PANTHER" id="PTHR43394">
    <property type="entry name" value="ATP-DEPENDENT PERMEASE MDL1, MITOCHONDRIAL"/>
    <property type="match status" value="1"/>
</dbReference>
<dbReference type="FunCoup" id="A0A5J5ERY0">
    <property type="interactions" value="800"/>
</dbReference>
<feature type="transmembrane region" description="Helical" evidence="9">
    <location>
        <begin position="326"/>
        <end position="348"/>
    </location>
</feature>
<keyword evidence="6 9" id="KW-1133">Transmembrane helix</keyword>
<feature type="transmembrane region" description="Helical" evidence="9">
    <location>
        <begin position="832"/>
        <end position="854"/>
    </location>
</feature>
<sequence>MEEICLSDLPPITSADRDSFTITIPQPAEASTESFLADNNRGSKVSWRSLFVFTDKRHLVVLTIALLLSVISGLIIPGMSILLGKIFGTFAGFGSGALSSDAFIYEVRKTIAYLALLGCGSWLFNGTFFASWLWFGELQAKAARERLFESLIDQDVEWFDDRANGVSAMLSKSQTQIKELQSALSQPLGYATQSLVTAVVSLAVALYHSWSLTLVILAVVPLALGLLGFLSSKIQPHISKQKRHLECASQTASCSINTIDTVKAFNGQARELDKFSKALDCASREQKSLARLHALQTSLVRLFTFIMFVQGFWYGTALVRGKHHSMPAAIMTTFWSCLMGTQALELIIPQLMFLEKGRGAGAGLNTLLTQIRETNGCYRRVGGYTPLTCKGDIGVAGVSFAYPSRPSELALVDVNLSFPANKTTFIIGKSGSGKSTLGLLILNIYRPLFGNVSIDGRPLSTLDPRWIRDNVSLIQQQSSLFNETIFRNISFGHKNYEYVTQDQVLDVCKMTALEKTIKDLPRGLNTIVGGKQLSGGELQRMAIARDRLRDATILVLDEALGSLDVFSRRVVADAIRKWRHGKTTIIITHDISEIGSDDFAYVMDGGKVVQQGYRRDLESRTGPFQSFVLASDPAKKRRPQRKSQYASLLPELDTHFWNNSPADLGLPSLGEVLSMPDSGGSSSSAQSSPRVSHDGVHGLLPPECIVARDRRYSEGTTLTEFSKISSDSPLHFSSPPSSPTLKDLDCTPGHSDEENLLPKSSRVSNAVSKTSLVHIFSTIWPSLSLHRKLLLLVGLVAALLHAAATPTFSFVLARLLQSILDTRLPETEARKWSLSIIGIAIADSLCCFTMRFLLETCGQRWVDQHRTTSFARILDQSRAWFDLDKNSAATLMEDMEKHAEEMRNLLARFAGYGLVGFALTIIGITWSLVCSWRLTLVGLCIGPVMYGLSRGMGWTSSRYETMCNDCAQVTGGVLYEAIANIRTVRNYRVERYFRNKYKNATKIAFANGIKRSIYTGIWFGLADSSILFGTALVFYYGALLISKAQEDFTNVLSVFTLLLFSLSYANSIVGMIPQISSSKDSALRLLRLSSLPQNSHEHEGSLSFPANNCAITFKDIVFSYPTRPHISILRGLSLRIAAGECLAIVGASGGGKSTLSALLQRLYNPSHGEITIASTPLNTISTHSLREQLAVLSQNPTLFDATIAENITYGLSPTPSIADVIRAAEMAGAHEFITSLPESYDTLLGDSGMGLSDGQAQRVAIARALVRRPRILILDECTSNLDAESARTVKECLMRLVQEERGRMTVIMITHSKELMKAAKRIVVIGDGVVIEDGRYDELMAKGGAFRELLEGHLN</sequence>
<evidence type="ECO:0000256" key="4">
    <source>
        <dbReference type="ARBA" id="ARBA00022741"/>
    </source>
</evidence>
<feature type="transmembrane region" description="Helical" evidence="9">
    <location>
        <begin position="294"/>
        <end position="314"/>
    </location>
</feature>
<dbReference type="Gene3D" id="1.20.1560.10">
    <property type="entry name" value="ABC transporter type 1, transmembrane domain"/>
    <property type="match status" value="2"/>
</dbReference>
<feature type="domain" description="ABC transmembrane type-1" evidence="11">
    <location>
        <begin position="64"/>
        <end position="356"/>
    </location>
</feature>
<evidence type="ECO:0000256" key="2">
    <source>
        <dbReference type="ARBA" id="ARBA00022448"/>
    </source>
</evidence>
<evidence type="ECO:0000256" key="5">
    <source>
        <dbReference type="ARBA" id="ARBA00022840"/>
    </source>
</evidence>
<protein>
    <submittedName>
        <fullName evidence="12">Bile salt export pump</fullName>
    </submittedName>
</protein>
<proteinExistence type="predicted"/>
<dbReference type="Pfam" id="PF00005">
    <property type="entry name" value="ABC_tran"/>
    <property type="match status" value="2"/>
</dbReference>
<dbReference type="GO" id="GO:0016887">
    <property type="term" value="F:ATP hydrolysis activity"/>
    <property type="evidence" value="ECO:0007669"/>
    <property type="project" value="InterPro"/>
</dbReference>
<evidence type="ECO:0000256" key="6">
    <source>
        <dbReference type="ARBA" id="ARBA00022989"/>
    </source>
</evidence>
<accession>A0A5J5ERY0</accession>
<dbReference type="InterPro" id="IPR039421">
    <property type="entry name" value="Type_1_exporter"/>
</dbReference>
<dbReference type="GO" id="GO:0015421">
    <property type="term" value="F:ABC-type oligopeptide transporter activity"/>
    <property type="evidence" value="ECO:0007669"/>
    <property type="project" value="TreeGrafter"/>
</dbReference>
<keyword evidence="7 9" id="KW-0472">Membrane</keyword>
<dbReference type="CDD" id="cd18578">
    <property type="entry name" value="ABC_6TM_Pgp_ABCB1_D2_like"/>
    <property type="match status" value="1"/>
</dbReference>
<dbReference type="GO" id="GO:0005743">
    <property type="term" value="C:mitochondrial inner membrane"/>
    <property type="evidence" value="ECO:0007669"/>
    <property type="project" value="TreeGrafter"/>
</dbReference>
<reference evidence="12 13" key="1">
    <citation type="submission" date="2019-09" db="EMBL/GenBank/DDBJ databases">
        <title>Draft genome of the ectomycorrhizal ascomycete Sphaerosporella brunnea.</title>
        <authorList>
            <consortium name="DOE Joint Genome Institute"/>
            <person name="Benucci G.M."/>
            <person name="Marozzi G."/>
            <person name="Antonielli L."/>
            <person name="Sanchez S."/>
            <person name="Marco P."/>
            <person name="Wang X."/>
            <person name="Falini L.B."/>
            <person name="Barry K."/>
            <person name="Haridas S."/>
            <person name="Lipzen A."/>
            <person name="Labutti K."/>
            <person name="Grigoriev I.V."/>
            <person name="Murat C."/>
            <person name="Martin F."/>
            <person name="Albertini E."/>
            <person name="Donnini D."/>
            <person name="Bonito G."/>
        </authorList>
    </citation>
    <scope>NUCLEOTIDE SEQUENCE [LARGE SCALE GENOMIC DNA]</scope>
    <source>
        <strain evidence="12 13">Sb_GMNB300</strain>
    </source>
</reference>
<keyword evidence="5" id="KW-0067">ATP-binding</keyword>
<feature type="transmembrane region" description="Helical" evidence="9">
    <location>
        <begin position="905"/>
        <end position="926"/>
    </location>
</feature>
<dbReference type="FunFam" id="3.40.50.300:FF:000836">
    <property type="entry name" value="ABC transporter B family member 25"/>
    <property type="match status" value="1"/>
</dbReference>
<keyword evidence="3 9" id="KW-0812">Transmembrane</keyword>
<feature type="transmembrane region" description="Helical" evidence="9">
    <location>
        <begin position="111"/>
        <end position="135"/>
    </location>
</feature>
<dbReference type="InterPro" id="IPR011527">
    <property type="entry name" value="ABC1_TM_dom"/>
</dbReference>
<feature type="transmembrane region" description="Helical" evidence="9">
    <location>
        <begin position="1017"/>
        <end position="1039"/>
    </location>
</feature>
<feature type="transmembrane region" description="Helical" evidence="9">
    <location>
        <begin position="86"/>
        <end position="105"/>
    </location>
</feature>
<comment type="caution">
    <text evidence="12">The sequence shown here is derived from an EMBL/GenBank/DDBJ whole genome shotgun (WGS) entry which is preliminary data.</text>
</comment>
<evidence type="ECO:0000313" key="13">
    <source>
        <dbReference type="Proteomes" id="UP000326924"/>
    </source>
</evidence>
<feature type="transmembrane region" description="Helical" evidence="9">
    <location>
        <begin position="789"/>
        <end position="812"/>
    </location>
</feature>
<comment type="subcellular location">
    <subcellularLocation>
        <location evidence="1">Membrane</location>
        <topology evidence="1">Multi-pass membrane protein</topology>
    </subcellularLocation>
</comment>
<evidence type="ECO:0000256" key="8">
    <source>
        <dbReference type="SAM" id="MobiDB-lite"/>
    </source>
</evidence>
<evidence type="ECO:0000256" key="1">
    <source>
        <dbReference type="ARBA" id="ARBA00004141"/>
    </source>
</evidence>
<dbReference type="PROSITE" id="PS50893">
    <property type="entry name" value="ABC_TRANSPORTER_2"/>
    <property type="match status" value="2"/>
</dbReference>
<dbReference type="GO" id="GO:0005524">
    <property type="term" value="F:ATP binding"/>
    <property type="evidence" value="ECO:0007669"/>
    <property type="project" value="UniProtKB-KW"/>
</dbReference>
<dbReference type="PROSITE" id="PS50929">
    <property type="entry name" value="ABC_TM1F"/>
    <property type="match status" value="2"/>
</dbReference>
<dbReference type="InterPro" id="IPR036640">
    <property type="entry name" value="ABC1_TM_sf"/>
</dbReference>
<feature type="transmembrane region" description="Helical" evidence="9">
    <location>
        <begin position="932"/>
        <end position="949"/>
    </location>
</feature>
<dbReference type="Gene3D" id="3.40.50.300">
    <property type="entry name" value="P-loop containing nucleotide triphosphate hydrolases"/>
    <property type="match status" value="2"/>
</dbReference>
<feature type="transmembrane region" description="Helical" evidence="9">
    <location>
        <begin position="59"/>
        <end position="79"/>
    </location>
</feature>
<feature type="compositionally biased region" description="Low complexity" evidence="8">
    <location>
        <begin position="674"/>
        <end position="690"/>
    </location>
</feature>
<evidence type="ECO:0000256" key="7">
    <source>
        <dbReference type="ARBA" id="ARBA00023136"/>
    </source>
</evidence>
<dbReference type="SUPFAM" id="SSF52540">
    <property type="entry name" value="P-loop containing nucleoside triphosphate hydrolases"/>
    <property type="match status" value="2"/>
</dbReference>
<evidence type="ECO:0000313" key="12">
    <source>
        <dbReference type="EMBL" id="KAA8901932.1"/>
    </source>
</evidence>
<dbReference type="Pfam" id="PF00664">
    <property type="entry name" value="ABC_membrane"/>
    <property type="match status" value="2"/>
</dbReference>
<dbReference type="InParanoid" id="A0A5J5ERY0"/>
<dbReference type="InterPro" id="IPR003593">
    <property type="entry name" value="AAA+_ATPase"/>
</dbReference>
<dbReference type="OrthoDB" id="6500128at2759"/>
<evidence type="ECO:0000259" key="11">
    <source>
        <dbReference type="PROSITE" id="PS50929"/>
    </source>
</evidence>
<dbReference type="EMBL" id="VXIS01000139">
    <property type="protein sequence ID" value="KAA8901932.1"/>
    <property type="molecule type" value="Genomic_DNA"/>
</dbReference>
<gene>
    <name evidence="12" type="ORF">FN846DRAFT_780802</name>
</gene>
<keyword evidence="4" id="KW-0547">Nucleotide-binding</keyword>
<feature type="transmembrane region" description="Helical" evidence="9">
    <location>
        <begin position="214"/>
        <end position="234"/>
    </location>
</feature>
<dbReference type="InterPro" id="IPR003439">
    <property type="entry name" value="ABC_transporter-like_ATP-bd"/>
</dbReference>
<name>A0A5J5ERY0_9PEZI</name>
<dbReference type="GO" id="GO:0090374">
    <property type="term" value="P:oligopeptide export from mitochondrion"/>
    <property type="evidence" value="ECO:0007669"/>
    <property type="project" value="TreeGrafter"/>
</dbReference>
<evidence type="ECO:0000256" key="3">
    <source>
        <dbReference type="ARBA" id="ARBA00022692"/>
    </source>
</evidence>